<dbReference type="SUPFAM" id="SSF53748">
    <property type="entry name" value="Phosphoglycerate kinase"/>
    <property type="match status" value="1"/>
</dbReference>
<evidence type="ECO:0000256" key="6">
    <source>
        <dbReference type="ARBA" id="ARBA00022777"/>
    </source>
</evidence>
<dbReference type="EC" id="2.7.2.3" evidence="3 9"/>
<dbReference type="Gene3D" id="3.40.50.1260">
    <property type="entry name" value="Phosphoglycerate kinase, N-terminal domain"/>
    <property type="match status" value="2"/>
</dbReference>
<sequence>MINKKTVKDVELKGKRIIMRVDFNVPMKEGAVQDDTRIRAALPTINYVLEQGPRYLILMSHLGDPKKDTAKAKEKAEKAGKEFDEQKFLDGKCRMKPVSEYLAGLLGKPVKLAPAAIGPEVASLVESLGPGEVLMLENTRFHKEETSKDPAEREKMARELSSFADVYINDAFGTAHRAHASTETIAKFVPVAVAGFLMEKEVEYLGQAVSSPRKPFVLVLGGAKVSSKIGVITNLLDKVDAILVGGGMAYTFLKAKGLPIGKSMVESDMIPTAAEILKKAADAKVEILLPEDHIAVAEFSNDAAISTVPKDSFPEDLLGVDIGSKTLAEYKEVLSKAKTVIWNGPMGVFEMPNFATGTKEIAKALAGIDAITVVGGGDSVSALKQTGLEDKMTHVSTGGGASLEYLELGHLPGIDALNDK</sequence>
<evidence type="ECO:0000256" key="3">
    <source>
        <dbReference type="ARBA" id="ARBA00013061"/>
    </source>
</evidence>
<dbReference type="Pfam" id="PF00162">
    <property type="entry name" value="PGK"/>
    <property type="match status" value="1"/>
</dbReference>
<evidence type="ECO:0000256" key="2">
    <source>
        <dbReference type="ARBA" id="ARBA00008982"/>
    </source>
</evidence>
<dbReference type="GO" id="GO:0006096">
    <property type="term" value="P:glycolytic process"/>
    <property type="evidence" value="ECO:0007669"/>
    <property type="project" value="UniProtKB-UniRule"/>
</dbReference>
<keyword evidence="13" id="KW-1185">Reference proteome</keyword>
<comment type="pathway">
    <text evidence="9">Carbohydrate degradation; glycolysis; pyruvate from D-glyceraldehyde 3-phosphate: step 2/5.</text>
</comment>
<feature type="binding site" evidence="9 10">
    <location>
        <position position="350"/>
    </location>
    <ligand>
        <name>ATP</name>
        <dbReference type="ChEBI" id="CHEBI:30616"/>
    </ligand>
</feature>
<dbReference type="PANTHER" id="PTHR11406">
    <property type="entry name" value="PHOSPHOGLYCERATE KINASE"/>
    <property type="match status" value="1"/>
</dbReference>
<evidence type="ECO:0000313" key="13">
    <source>
        <dbReference type="Proteomes" id="UP000198744"/>
    </source>
</evidence>
<reference evidence="12 13" key="1">
    <citation type="submission" date="2016-10" db="EMBL/GenBank/DDBJ databases">
        <authorList>
            <person name="de Groot N.N."/>
        </authorList>
    </citation>
    <scope>NUCLEOTIDE SEQUENCE [LARGE SCALE GENOMIC DNA]</scope>
    <source>
        <strain evidence="12 13">DSM 8423</strain>
    </source>
</reference>
<dbReference type="FunFam" id="3.40.50.1260:FF:000007">
    <property type="entry name" value="Phosphoglycerate kinase"/>
    <property type="match status" value="1"/>
</dbReference>
<feature type="binding site" evidence="9 10">
    <location>
        <begin position="376"/>
        <end position="379"/>
    </location>
    <ligand>
        <name>ATP</name>
        <dbReference type="ChEBI" id="CHEBI:30616"/>
    </ligand>
</feature>
<feature type="binding site" evidence="9">
    <location>
        <position position="177"/>
    </location>
    <ligand>
        <name>substrate</name>
    </ligand>
</feature>
<evidence type="ECO:0000256" key="4">
    <source>
        <dbReference type="ARBA" id="ARBA00022679"/>
    </source>
</evidence>
<protein>
    <recommendedName>
        <fullName evidence="3 9">Phosphoglycerate kinase</fullName>
        <ecNumber evidence="3 9">2.7.2.3</ecNumber>
    </recommendedName>
</protein>
<dbReference type="InterPro" id="IPR001576">
    <property type="entry name" value="Phosphoglycerate_kinase"/>
</dbReference>
<dbReference type="Proteomes" id="UP000198744">
    <property type="component" value="Unassembled WGS sequence"/>
</dbReference>
<dbReference type="GO" id="GO:0005829">
    <property type="term" value="C:cytosol"/>
    <property type="evidence" value="ECO:0007669"/>
    <property type="project" value="TreeGrafter"/>
</dbReference>
<dbReference type="GO" id="GO:0043531">
    <property type="term" value="F:ADP binding"/>
    <property type="evidence" value="ECO:0007669"/>
    <property type="project" value="TreeGrafter"/>
</dbReference>
<dbReference type="STRING" id="43775.SAMN04489760_14410"/>
<organism evidence="12 13">
    <name type="scientific">Syntrophus gentianae</name>
    <dbReference type="NCBI Taxonomy" id="43775"/>
    <lineage>
        <taxon>Bacteria</taxon>
        <taxon>Pseudomonadati</taxon>
        <taxon>Thermodesulfobacteriota</taxon>
        <taxon>Syntrophia</taxon>
        <taxon>Syntrophales</taxon>
        <taxon>Syntrophaceae</taxon>
        <taxon>Syntrophus</taxon>
    </lineage>
</organism>
<dbReference type="AlphaFoldDB" id="A0A1H8B0F9"/>
<dbReference type="RefSeq" id="WP_093884832.1">
    <property type="nucleotide sequence ID" value="NZ_FOBS01000044.1"/>
</dbReference>
<dbReference type="HAMAP" id="MF_00145">
    <property type="entry name" value="Phosphoglyc_kinase"/>
    <property type="match status" value="1"/>
</dbReference>
<dbReference type="InterPro" id="IPR036043">
    <property type="entry name" value="Phosphoglycerate_kinase_sf"/>
</dbReference>
<dbReference type="FunFam" id="3.40.50.1260:FF:000005">
    <property type="entry name" value="Phosphoglycerate kinase"/>
    <property type="match status" value="1"/>
</dbReference>
<keyword evidence="6 9" id="KW-0418">Kinase</keyword>
<evidence type="ECO:0000256" key="7">
    <source>
        <dbReference type="ARBA" id="ARBA00022840"/>
    </source>
</evidence>
<comment type="subunit">
    <text evidence="9">Monomer.</text>
</comment>
<keyword evidence="5 9" id="KW-0547">Nucleotide-binding</keyword>
<dbReference type="GO" id="GO:0006094">
    <property type="term" value="P:gluconeogenesis"/>
    <property type="evidence" value="ECO:0007669"/>
    <property type="project" value="TreeGrafter"/>
</dbReference>
<feature type="binding site" evidence="9">
    <location>
        <begin position="22"/>
        <end position="24"/>
    </location>
    <ligand>
        <name>substrate</name>
    </ligand>
</feature>
<proteinExistence type="inferred from homology"/>
<comment type="subcellular location">
    <subcellularLocation>
        <location evidence="9">Cytoplasm</location>
    </subcellularLocation>
</comment>
<dbReference type="CDD" id="cd00318">
    <property type="entry name" value="Phosphoglycerate_kinase"/>
    <property type="match status" value="1"/>
</dbReference>
<feature type="binding site" evidence="9">
    <location>
        <position position="37"/>
    </location>
    <ligand>
        <name>substrate</name>
    </ligand>
</feature>
<comment type="similarity">
    <text evidence="2 9 11">Belongs to the phosphoglycerate kinase family.</text>
</comment>
<dbReference type="PRINTS" id="PR00477">
    <property type="entry name" value="PHGLYCKINASE"/>
</dbReference>
<feature type="binding site" evidence="9">
    <location>
        <position position="319"/>
    </location>
    <ligand>
        <name>ATP</name>
        <dbReference type="ChEBI" id="CHEBI:30616"/>
    </ligand>
</feature>
<keyword evidence="7 9" id="KW-0067">ATP-binding</keyword>
<evidence type="ECO:0000256" key="9">
    <source>
        <dbReference type="HAMAP-Rule" id="MF_00145"/>
    </source>
</evidence>
<comment type="catalytic activity">
    <reaction evidence="1 9 11">
        <text>(2R)-3-phosphoglycerate + ATP = (2R)-3-phospho-glyceroyl phosphate + ADP</text>
        <dbReference type="Rhea" id="RHEA:14801"/>
        <dbReference type="ChEBI" id="CHEBI:30616"/>
        <dbReference type="ChEBI" id="CHEBI:57604"/>
        <dbReference type="ChEBI" id="CHEBI:58272"/>
        <dbReference type="ChEBI" id="CHEBI:456216"/>
        <dbReference type="EC" id="2.7.2.3"/>
    </reaction>
</comment>
<dbReference type="EMBL" id="FOBS01000044">
    <property type="protein sequence ID" value="SEM76450.1"/>
    <property type="molecule type" value="Genomic_DNA"/>
</dbReference>
<feature type="binding site" evidence="9 10">
    <location>
        <position position="228"/>
    </location>
    <ligand>
        <name>ATP</name>
        <dbReference type="ChEBI" id="CHEBI:30616"/>
    </ligand>
</feature>
<accession>A0A1H8B0F9</accession>
<feature type="binding site" evidence="9">
    <location>
        <position position="140"/>
    </location>
    <ligand>
        <name>substrate</name>
    </ligand>
</feature>
<dbReference type="InterPro" id="IPR015824">
    <property type="entry name" value="Phosphoglycerate_kinase_N"/>
</dbReference>
<evidence type="ECO:0000256" key="11">
    <source>
        <dbReference type="RuleBase" id="RU000532"/>
    </source>
</evidence>
<evidence type="ECO:0000256" key="8">
    <source>
        <dbReference type="ARBA" id="ARBA00023152"/>
    </source>
</evidence>
<evidence type="ECO:0000256" key="1">
    <source>
        <dbReference type="ARBA" id="ARBA00000642"/>
    </source>
</evidence>
<dbReference type="UniPathway" id="UPA00109">
    <property type="reaction ID" value="UER00185"/>
</dbReference>
<keyword evidence="9" id="KW-0963">Cytoplasm</keyword>
<gene>
    <name evidence="9" type="primary">pgk</name>
    <name evidence="12" type="ORF">SAMN04489760_14410</name>
</gene>
<dbReference type="GO" id="GO:0005524">
    <property type="term" value="F:ATP binding"/>
    <property type="evidence" value="ECO:0007669"/>
    <property type="project" value="UniProtKB-KW"/>
</dbReference>
<evidence type="ECO:0000256" key="5">
    <source>
        <dbReference type="ARBA" id="ARBA00022741"/>
    </source>
</evidence>
<dbReference type="PIRSF" id="PIRSF000724">
    <property type="entry name" value="Pgk"/>
    <property type="match status" value="1"/>
</dbReference>
<name>A0A1H8B0F9_9BACT</name>
<dbReference type="PANTHER" id="PTHR11406:SF23">
    <property type="entry name" value="PHOSPHOGLYCERATE KINASE 1, CHLOROPLASTIC-RELATED"/>
    <property type="match status" value="1"/>
</dbReference>
<dbReference type="GO" id="GO:0004618">
    <property type="term" value="F:phosphoglycerate kinase activity"/>
    <property type="evidence" value="ECO:0007669"/>
    <property type="project" value="UniProtKB-UniRule"/>
</dbReference>
<keyword evidence="8 9" id="KW-0324">Glycolysis</keyword>
<evidence type="ECO:0000313" key="12">
    <source>
        <dbReference type="EMBL" id="SEM76450.1"/>
    </source>
</evidence>
<feature type="binding site" evidence="9">
    <location>
        <begin position="61"/>
        <end position="64"/>
    </location>
    <ligand>
        <name>substrate</name>
    </ligand>
</feature>
<keyword evidence="4 9" id="KW-0808">Transferase</keyword>
<evidence type="ECO:0000256" key="10">
    <source>
        <dbReference type="PIRSR" id="PIRSR000724-2"/>
    </source>
</evidence>